<reference evidence="1" key="1">
    <citation type="submission" date="2014-09" db="EMBL/GenBank/DDBJ databases">
        <authorList>
            <person name="Magalhaes I.L.F."/>
            <person name="Oliveira U."/>
            <person name="Santos F.R."/>
            <person name="Vidigal T.H.D.A."/>
            <person name="Brescovit A.D."/>
            <person name="Santos A.J."/>
        </authorList>
    </citation>
    <scope>NUCLEOTIDE SEQUENCE</scope>
    <source>
        <tissue evidence="1">Shoot tissue taken approximately 20 cm above the soil surface</tissue>
    </source>
</reference>
<sequence>MKYINRYNAVIYLLLLIF</sequence>
<dbReference type="EMBL" id="GBRH01200435">
    <property type="protein sequence ID" value="JAD97460.1"/>
    <property type="molecule type" value="Transcribed_RNA"/>
</dbReference>
<reference evidence="1" key="2">
    <citation type="journal article" date="2015" name="Data Brief">
        <title>Shoot transcriptome of the giant reed, Arundo donax.</title>
        <authorList>
            <person name="Barrero R.A."/>
            <person name="Guerrero F.D."/>
            <person name="Moolhuijzen P."/>
            <person name="Goolsby J.A."/>
            <person name="Tidwell J."/>
            <person name="Bellgard S.E."/>
            <person name="Bellgard M.I."/>
        </authorList>
    </citation>
    <scope>NUCLEOTIDE SEQUENCE</scope>
    <source>
        <tissue evidence="1">Shoot tissue taken approximately 20 cm above the soil surface</tissue>
    </source>
</reference>
<evidence type="ECO:0000313" key="1">
    <source>
        <dbReference type="EMBL" id="JAD97460.1"/>
    </source>
</evidence>
<organism evidence="1">
    <name type="scientific">Arundo donax</name>
    <name type="common">Giant reed</name>
    <name type="synonym">Donax arundinaceus</name>
    <dbReference type="NCBI Taxonomy" id="35708"/>
    <lineage>
        <taxon>Eukaryota</taxon>
        <taxon>Viridiplantae</taxon>
        <taxon>Streptophyta</taxon>
        <taxon>Embryophyta</taxon>
        <taxon>Tracheophyta</taxon>
        <taxon>Spermatophyta</taxon>
        <taxon>Magnoliopsida</taxon>
        <taxon>Liliopsida</taxon>
        <taxon>Poales</taxon>
        <taxon>Poaceae</taxon>
        <taxon>PACMAD clade</taxon>
        <taxon>Arundinoideae</taxon>
        <taxon>Arundineae</taxon>
        <taxon>Arundo</taxon>
    </lineage>
</organism>
<accession>A0A0A9EHV3</accession>
<protein>
    <submittedName>
        <fullName evidence="1">Uncharacterized protein</fullName>
    </submittedName>
</protein>
<dbReference type="AlphaFoldDB" id="A0A0A9EHV3"/>
<name>A0A0A9EHV3_ARUDO</name>
<proteinExistence type="predicted"/>